<dbReference type="OrthoDB" id="1729438at2759"/>
<proteinExistence type="predicted"/>
<dbReference type="PANTHER" id="PTHR33437">
    <property type="entry name" value="OS06G0361200 PROTEIN"/>
    <property type="match status" value="1"/>
</dbReference>
<reference evidence="3" key="2">
    <citation type="submission" date="2019-10" db="EMBL/GenBank/DDBJ databases">
        <title>A de novo genome assembly of a pear dwarfing rootstock.</title>
        <authorList>
            <person name="Wang F."/>
            <person name="Wang J."/>
            <person name="Li S."/>
            <person name="Zhang Y."/>
            <person name="Fang M."/>
            <person name="Ma L."/>
            <person name="Zhao Y."/>
            <person name="Jiang S."/>
        </authorList>
    </citation>
    <scope>NUCLEOTIDE SEQUENCE [LARGE SCALE GENOMIC DNA]</scope>
</reference>
<dbReference type="Proteomes" id="UP000327157">
    <property type="component" value="Chromosome 6"/>
</dbReference>
<reference evidence="2 3" key="1">
    <citation type="submission" date="2019-09" db="EMBL/GenBank/DDBJ databases">
        <authorList>
            <person name="Ou C."/>
        </authorList>
    </citation>
    <scope>NUCLEOTIDE SEQUENCE [LARGE SCALE GENOMIC DNA]</scope>
    <source>
        <strain evidence="2">S2</strain>
        <tissue evidence="2">Leaf</tissue>
    </source>
</reference>
<dbReference type="EMBL" id="SMOL01000120">
    <property type="protein sequence ID" value="KAB2632370.1"/>
    <property type="molecule type" value="Genomic_DNA"/>
</dbReference>
<reference evidence="2 3" key="3">
    <citation type="submission" date="2019-11" db="EMBL/GenBank/DDBJ databases">
        <title>A de novo genome assembly of a pear dwarfing rootstock.</title>
        <authorList>
            <person name="Wang F."/>
            <person name="Wang J."/>
            <person name="Li S."/>
            <person name="Zhang Y."/>
            <person name="Fang M."/>
            <person name="Ma L."/>
            <person name="Zhao Y."/>
            <person name="Jiang S."/>
        </authorList>
    </citation>
    <scope>NUCLEOTIDE SEQUENCE [LARGE SCALE GENOMIC DNA]</scope>
    <source>
        <strain evidence="2">S2</strain>
        <tissue evidence="2">Leaf</tissue>
    </source>
</reference>
<accession>A0A5N5I432</accession>
<evidence type="ECO:0000256" key="1">
    <source>
        <dbReference type="SAM" id="MobiDB-lite"/>
    </source>
</evidence>
<feature type="compositionally biased region" description="Basic and acidic residues" evidence="1">
    <location>
        <begin position="239"/>
        <end position="251"/>
    </location>
</feature>
<feature type="region of interest" description="Disordered" evidence="1">
    <location>
        <begin position="228"/>
        <end position="251"/>
    </location>
</feature>
<gene>
    <name evidence="2" type="ORF">D8674_028617</name>
</gene>
<evidence type="ECO:0000313" key="2">
    <source>
        <dbReference type="EMBL" id="KAB2632370.1"/>
    </source>
</evidence>
<dbReference type="PANTHER" id="PTHR33437:SF2">
    <property type="entry name" value="OS06G0361200 PROTEIN"/>
    <property type="match status" value="1"/>
</dbReference>
<sequence>MVIEDVILDAETMTVNMVIGDKAVMEQSHSVELFELKAKIDEIIMLGELKVSNFPEKPLMVPMSRRKRGPYLDRDVHLHVLHKVPAGGSPYARAKKVQTTGRIEEEIKMLLSKVTHVDEGIAFCGKRTRTAISQGRKVQITLNKREQDFSFIEGLIWRAALVVDFIVKDETAARPLQNSVVPDQQITGLQIAVDDHIPMTSVDPKYDLKHPQLDLATPHPALPFFGAPDDSGRCRQRGRREAKAEAAPEWALREESPRKYYESLTSDADSSSLCPEQLAQMSETIARLTRTVKEKDLQIATLINRLEVQHDNKVDPKVDLPKEETNEKEEPLVEKAEEKLDQATTFMGFLSIQQFSHDSVLYSKLYSKKIDALGMPMGYQPLKFMQFDGNGNSKQHITHFIETCNNAETEGDYLYIDLEPESINIGDQLEREILNHFYSTRRTVSMLKITSTKQWKDESIVDYINRWRSLSLDCKDWLFETFAIKMCHYPVKTSPVLVKISSKNKMKEIKRGELSHAQDRYKNTLRELEQKTYPFSDSDVAAMLDDLLEKKVFELPECKRSKEMNRVNDPRYCRYHRIVSHPIGKCFVLKKLIIKLAQQGHIELDLEDTAATHITTIVFGSFKYVPFQVTYAHSHPCSSHMTPSTQPSLGMRRALIAVLASPDDHEVQESKDKSLELGLHEYATCYAANDAITFIDEDLLLGLKPYNSPLFVSGYVKEYKVNRMLVDGGSAINIMPKSTMATIGIKVGELIQSCLLIQGFNQGR</sequence>
<evidence type="ECO:0008006" key="4">
    <source>
        <dbReference type="Google" id="ProtNLM"/>
    </source>
</evidence>
<keyword evidence="3" id="KW-1185">Reference proteome</keyword>
<evidence type="ECO:0000313" key="3">
    <source>
        <dbReference type="Proteomes" id="UP000327157"/>
    </source>
</evidence>
<dbReference type="AlphaFoldDB" id="A0A5N5I432"/>
<name>A0A5N5I432_9ROSA</name>
<comment type="caution">
    <text evidence="2">The sequence shown here is derived from an EMBL/GenBank/DDBJ whole genome shotgun (WGS) entry which is preliminary data.</text>
</comment>
<protein>
    <recommendedName>
        <fullName evidence="4">Retrotransposon gag domain-containing protein</fullName>
    </recommendedName>
</protein>
<organism evidence="2 3">
    <name type="scientific">Pyrus ussuriensis x Pyrus communis</name>
    <dbReference type="NCBI Taxonomy" id="2448454"/>
    <lineage>
        <taxon>Eukaryota</taxon>
        <taxon>Viridiplantae</taxon>
        <taxon>Streptophyta</taxon>
        <taxon>Embryophyta</taxon>
        <taxon>Tracheophyta</taxon>
        <taxon>Spermatophyta</taxon>
        <taxon>Magnoliopsida</taxon>
        <taxon>eudicotyledons</taxon>
        <taxon>Gunneridae</taxon>
        <taxon>Pentapetalae</taxon>
        <taxon>rosids</taxon>
        <taxon>fabids</taxon>
        <taxon>Rosales</taxon>
        <taxon>Rosaceae</taxon>
        <taxon>Amygdaloideae</taxon>
        <taxon>Maleae</taxon>
        <taxon>Pyrus</taxon>
    </lineage>
</organism>